<protein>
    <submittedName>
        <fullName evidence="1">Uncharacterized protein</fullName>
    </submittedName>
</protein>
<organism evidence="1 2">
    <name type="scientific">Pseudomonas syringae pv. viburni</name>
    <dbReference type="NCBI Taxonomy" id="251703"/>
    <lineage>
        <taxon>Bacteria</taxon>
        <taxon>Pseudomonadati</taxon>
        <taxon>Pseudomonadota</taxon>
        <taxon>Gammaproteobacteria</taxon>
        <taxon>Pseudomonadales</taxon>
        <taxon>Pseudomonadaceae</taxon>
        <taxon>Pseudomonas</taxon>
    </lineage>
</organism>
<reference evidence="1 2" key="1">
    <citation type="submission" date="2015-09" db="EMBL/GenBank/DDBJ databases">
        <title>Genome announcement of multiple Pseudomonas syringae strains.</title>
        <authorList>
            <person name="Thakur S."/>
            <person name="Wang P.W."/>
            <person name="Gong Y."/>
            <person name="Weir B.S."/>
            <person name="Guttman D.S."/>
        </authorList>
    </citation>
    <scope>NUCLEOTIDE SEQUENCE [LARGE SCALE GENOMIC DNA]</scope>
    <source>
        <strain evidence="1 2">ICMP3963</strain>
    </source>
</reference>
<evidence type="ECO:0000313" key="2">
    <source>
        <dbReference type="Proteomes" id="UP000050317"/>
    </source>
</evidence>
<dbReference type="PATRIC" id="fig|251703.9.peg.4290"/>
<dbReference type="Pfam" id="PF11444">
    <property type="entry name" value="DUF2895"/>
    <property type="match status" value="1"/>
</dbReference>
<accession>A0A0Q0E4C0</accession>
<dbReference type="EMBL" id="LJRR01000465">
    <property type="protein sequence ID" value="KPZ08456.1"/>
    <property type="molecule type" value="Genomic_DNA"/>
</dbReference>
<gene>
    <name evidence="1" type="ORF">ALO40_03057</name>
</gene>
<comment type="caution">
    <text evidence="1">The sequence shown here is derived from an EMBL/GenBank/DDBJ whole genome shotgun (WGS) entry which is preliminary data.</text>
</comment>
<dbReference type="AlphaFoldDB" id="A0A0Q0E4C0"/>
<name>A0A0Q0E4C0_9PSED</name>
<dbReference type="InterPro" id="IPR021548">
    <property type="entry name" value="DUF2895"/>
</dbReference>
<proteinExistence type="predicted"/>
<evidence type="ECO:0000313" key="1">
    <source>
        <dbReference type="EMBL" id="KPZ08456.1"/>
    </source>
</evidence>
<sequence>MRTVTNAIDDWTVTLDISADEYYGGQLVKRALARYPLHVVRMDVDPETNPFGLAWDCYSGAPQRIEGHVEAPATPSRGVFK</sequence>
<dbReference type="Proteomes" id="UP000050317">
    <property type="component" value="Unassembled WGS sequence"/>
</dbReference>